<evidence type="ECO:0000256" key="1">
    <source>
        <dbReference type="ARBA" id="ARBA00004141"/>
    </source>
</evidence>
<reference evidence="7" key="1">
    <citation type="submission" date="2020-06" db="EMBL/GenBank/DDBJ databases">
        <title>Genomes of multiple members of Pneumocystis genus reveal paths to human pathogen Pneumocystis jirovecii.</title>
        <authorList>
            <person name="Cisse O.H."/>
            <person name="Ma L."/>
            <person name="Dekker J."/>
            <person name="Khil P."/>
            <person name="Jo J."/>
            <person name="Brenchley J."/>
            <person name="Blair R."/>
            <person name="Pahar B."/>
            <person name="Chabe M."/>
            <person name="Van Rompay K.A."/>
            <person name="Keesler R."/>
            <person name="Sukura A."/>
            <person name="Hirsch V."/>
            <person name="Kutty G."/>
            <person name="Liu Y."/>
            <person name="Peng L."/>
            <person name="Chen J."/>
            <person name="Song J."/>
            <person name="Weissenbacher-Lang C."/>
            <person name="Xu J."/>
            <person name="Upham N.S."/>
            <person name="Stajich J.E."/>
            <person name="Cuomo C.A."/>
            <person name="Cushion M.T."/>
            <person name="Kovacs J.A."/>
        </authorList>
    </citation>
    <scope>NUCLEOTIDE SEQUENCE</scope>
    <source>
        <strain evidence="7">2A</strain>
    </source>
</reference>
<accession>A0A899G1J9</accession>
<dbReference type="GO" id="GO:0016020">
    <property type="term" value="C:membrane"/>
    <property type="evidence" value="ECO:0007669"/>
    <property type="project" value="UniProtKB-SubCell"/>
</dbReference>
<dbReference type="AlphaFoldDB" id="A0A899G1J9"/>
<dbReference type="PANTHER" id="PTHR46346:SF1">
    <property type="entry name" value="PHOSPHATIDYLINOSITOL N-ACETYLGLUCOSAMINYLTRANSFERASE SUBUNIT P"/>
    <property type="match status" value="1"/>
</dbReference>
<dbReference type="InterPro" id="IPR013717">
    <property type="entry name" value="PIG-P"/>
</dbReference>
<dbReference type="Proteomes" id="UP000663699">
    <property type="component" value="Chromosome 9"/>
</dbReference>
<evidence type="ECO:0000256" key="3">
    <source>
        <dbReference type="ARBA" id="ARBA00022989"/>
    </source>
</evidence>
<feature type="transmembrane region" description="Helical" evidence="5">
    <location>
        <begin position="141"/>
        <end position="163"/>
    </location>
</feature>
<evidence type="ECO:0000256" key="2">
    <source>
        <dbReference type="ARBA" id="ARBA00022692"/>
    </source>
</evidence>
<evidence type="ECO:0000256" key="4">
    <source>
        <dbReference type="ARBA" id="ARBA00023136"/>
    </source>
</evidence>
<dbReference type="PANTHER" id="PTHR46346">
    <property type="entry name" value="PHOSPHATIDYLINOSITOL N-ACETYLGLUCOSAMINYLTRANSFERASE SUBUNIT P"/>
    <property type="match status" value="1"/>
</dbReference>
<feature type="transmembrane region" description="Helical" evidence="5">
    <location>
        <begin position="99"/>
        <end position="121"/>
    </location>
</feature>
<dbReference type="Pfam" id="PF08510">
    <property type="entry name" value="PIG-P"/>
    <property type="match status" value="1"/>
</dbReference>
<dbReference type="GO" id="GO:0005783">
    <property type="term" value="C:endoplasmic reticulum"/>
    <property type="evidence" value="ECO:0007669"/>
    <property type="project" value="TreeGrafter"/>
</dbReference>
<protein>
    <recommendedName>
        <fullName evidence="6">PIG-P domain-containing protein</fullName>
    </recommendedName>
</protein>
<dbReference type="EMBL" id="CP054540">
    <property type="protein sequence ID" value="QSL66072.1"/>
    <property type="molecule type" value="Genomic_DNA"/>
</dbReference>
<dbReference type="OrthoDB" id="690928at2759"/>
<comment type="subcellular location">
    <subcellularLocation>
        <location evidence="1">Membrane</location>
        <topology evidence="1">Multi-pass membrane protein</topology>
    </subcellularLocation>
</comment>
<keyword evidence="3 5" id="KW-1133">Transmembrane helix</keyword>
<keyword evidence="2 5" id="KW-0812">Transmembrane</keyword>
<evidence type="ECO:0000256" key="5">
    <source>
        <dbReference type="SAM" id="Phobius"/>
    </source>
</evidence>
<gene>
    <name evidence="7" type="ORF">MERGE_003209</name>
</gene>
<organism evidence="7 8">
    <name type="scientific">Pneumocystis wakefieldiae</name>
    <dbReference type="NCBI Taxonomy" id="38082"/>
    <lineage>
        <taxon>Eukaryota</taxon>
        <taxon>Fungi</taxon>
        <taxon>Dikarya</taxon>
        <taxon>Ascomycota</taxon>
        <taxon>Taphrinomycotina</taxon>
        <taxon>Pneumocystomycetes</taxon>
        <taxon>Pneumocystaceae</taxon>
        <taxon>Pneumocystis</taxon>
    </lineage>
</organism>
<evidence type="ECO:0000313" key="7">
    <source>
        <dbReference type="EMBL" id="QSL66072.1"/>
    </source>
</evidence>
<keyword evidence="4 5" id="KW-0472">Membrane</keyword>
<evidence type="ECO:0000313" key="8">
    <source>
        <dbReference type="Proteomes" id="UP000663699"/>
    </source>
</evidence>
<feature type="domain" description="PIG-P" evidence="6">
    <location>
        <begin position="96"/>
        <end position="209"/>
    </location>
</feature>
<name>A0A899G1J9_9ASCO</name>
<dbReference type="InterPro" id="IPR052263">
    <property type="entry name" value="GPI_Anchor_Biosynth"/>
</dbReference>
<proteinExistence type="predicted"/>
<evidence type="ECO:0000259" key="6">
    <source>
        <dbReference type="Pfam" id="PF08510"/>
    </source>
</evidence>
<sequence>MKRTDGKRHSKHFFLKRSHSYNSILQPISMAQTAVFNPPLYGHPPGALAPLSFTSLFRTSSIQLSITPESSDNESLNRIQGNGFIKKYPLISKVPTYEYYGFVLYLGSSIVFGIYIIWSYFPISLLDVMGITYYPKRWWSLALPSYFIITLIYIYFALLSYNINVLTPKLNQMECITDSYAKVSSTVDIKSSTDAVIDLPIGEVSSLLYGDSGIFK</sequence>
<dbReference type="GO" id="GO:0006506">
    <property type="term" value="P:GPI anchor biosynthetic process"/>
    <property type="evidence" value="ECO:0007669"/>
    <property type="project" value="TreeGrafter"/>
</dbReference>
<keyword evidence="8" id="KW-1185">Reference proteome</keyword>